<feature type="compositionally biased region" description="Polar residues" evidence="1">
    <location>
        <begin position="21"/>
        <end position="34"/>
    </location>
</feature>
<feature type="compositionally biased region" description="Basic residues" evidence="1">
    <location>
        <begin position="1"/>
        <end position="20"/>
    </location>
</feature>
<proteinExistence type="predicted"/>
<sequence>MKTMMKKTRIPCKLILRRGSVKTQPINTGASTHSPGCGSPSPSEYRGSPSPSEYRQSPSASEYRGSSVDSNHLKQETKRRAGGQRKFPQLTEEQLKDIWAWKVQTGHDKYIWKEVCRTVRFAYLQWSRRKG</sequence>
<evidence type="ECO:0000313" key="2">
    <source>
        <dbReference type="EMBL" id="KZO89819.1"/>
    </source>
</evidence>
<dbReference type="Proteomes" id="UP000076738">
    <property type="component" value="Unassembled WGS sequence"/>
</dbReference>
<organism evidence="2 3">
    <name type="scientific">Calocera viscosa (strain TUFC12733)</name>
    <dbReference type="NCBI Taxonomy" id="1330018"/>
    <lineage>
        <taxon>Eukaryota</taxon>
        <taxon>Fungi</taxon>
        <taxon>Dikarya</taxon>
        <taxon>Basidiomycota</taxon>
        <taxon>Agaricomycotina</taxon>
        <taxon>Dacrymycetes</taxon>
        <taxon>Dacrymycetales</taxon>
        <taxon>Dacrymycetaceae</taxon>
        <taxon>Calocera</taxon>
    </lineage>
</organism>
<evidence type="ECO:0000313" key="3">
    <source>
        <dbReference type="Proteomes" id="UP000076738"/>
    </source>
</evidence>
<feature type="region of interest" description="Disordered" evidence="1">
    <location>
        <begin position="1"/>
        <end position="89"/>
    </location>
</feature>
<dbReference type="AlphaFoldDB" id="A0A167FT65"/>
<accession>A0A167FT65</accession>
<protein>
    <submittedName>
        <fullName evidence="2">Uncharacterized protein</fullName>
    </submittedName>
</protein>
<dbReference type="EMBL" id="KV417363">
    <property type="protein sequence ID" value="KZO89819.1"/>
    <property type="molecule type" value="Genomic_DNA"/>
</dbReference>
<evidence type="ECO:0000256" key="1">
    <source>
        <dbReference type="SAM" id="MobiDB-lite"/>
    </source>
</evidence>
<feature type="compositionally biased region" description="Polar residues" evidence="1">
    <location>
        <begin position="49"/>
        <end position="60"/>
    </location>
</feature>
<name>A0A167FT65_CALVF</name>
<reference evidence="2 3" key="1">
    <citation type="journal article" date="2016" name="Mol. Biol. Evol.">
        <title>Comparative Genomics of Early-Diverging Mushroom-Forming Fungi Provides Insights into the Origins of Lignocellulose Decay Capabilities.</title>
        <authorList>
            <person name="Nagy L.G."/>
            <person name="Riley R."/>
            <person name="Tritt A."/>
            <person name="Adam C."/>
            <person name="Daum C."/>
            <person name="Floudas D."/>
            <person name="Sun H."/>
            <person name="Yadav J.S."/>
            <person name="Pangilinan J."/>
            <person name="Larsson K.H."/>
            <person name="Matsuura K."/>
            <person name="Barry K."/>
            <person name="Labutti K."/>
            <person name="Kuo R."/>
            <person name="Ohm R.A."/>
            <person name="Bhattacharya S.S."/>
            <person name="Shirouzu T."/>
            <person name="Yoshinaga Y."/>
            <person name="Martin F.M."/>
            <person name="Grigoriev I.V."/>
            <person name="Hibbett D.S."/>
        </authorList>
    </citation>
    <scope>NUCLEOTIDE SEQUENCE [LARGE SCALE GENOMIC DNA]</scope>
    <source>
        <strain evidence="2 3">TUFC12733</strain>
    </source>
</reference>
<keyword evidence="3" id="KW-1185">Reference proteome</keyword>
<gene>
    <name evidence="2" type="ORF">CALVIDRAFT_437716</name>
</gene>